<dbReference type="Pfam" id="PF04325">
    <property type="entry name" value="DUF465"/>
    <property type="match status" value="1"/>
</dbReference>
<comment type="caution">
    <text evidence="1">The sequence shown here is derived from an EMBL/GenBank/DDBJ whole genome shotgun (WGS) entry which is preliminary data.</text>
</comment>
<accession>A0ABV7T8X9</accession>
<protein>
    <submittedName>
        <fullName evidence="1">YdcH family protein</fullName>
    </submittedName>
</protein>
<keyword evidence="2" id="KW-1185">Reference proteome</keyword>
<dbReference type="InterPro" id="IPR038444">
    <property type="entry name" value="DUF465_sf"/>
</dbReference>
<dbReference type="Gene3D" id="6.10.280.50">
    <property type="match status" value="1"/>
</dbReference>
<dbReference type="InterPro" id="IPR007420">
    <property type="entry name" value="DUF465"/>
</dbReference>
<gene>
    <name evidence="1" type="ORF">ACFOMF_13210</name>
</gene>
<evidence type="ECO:0000313" key="2">
    <source>
        <dbReference type="Proteomes" id="UP001595630"/>
    </source>
</evidence>
<name>A0ABV7T8X9_9GAMM</name>
<reference evidence="2" key="1">
    <citation type="journal article" date="2019" name="Int. J. Syst. Evol. Microbiol.">
        <title>The Global Catalogue of Microorganisms (GCM) 10K type strain sequencing project: providing services to taxonomists for standard genome sequencing and annotation.</title>
        <authorList>
            <consortium name="The Broad Institute Genomics Platform"/>
            <consortium name="The Broad Institute Genome Sequencing Center for Infectious Disease"/>
            <person name="Wu L."/>
            <person name="Ma J."/>
        </authorList>
    </citation>
    <scope>NUCLEOTIDE SEQUENCE [LARGE SCALE GENOMIC DNA]</scope>
    <source>
        <strain evidence="2">KCTC 42447</strain>
    </source>
</reference>
<dbReference type="EMBL" id="JBHRXZ010000022">
    <property type="protein sequence ID" value="MFC3608741.1"/>
    <property type="molecule type" value="Genomic_DNA"/>
</dbReference>
<proteinExistence type="predicted"/>
<sequence length="89" mass="10242">MHVEHHALTHDFAEWRDQLHQLKQDDHRFAALAEAYETLDKHICRVEDGIERLDDAALNTLKLERVALKDNIARQLRHASGTCCGKCTP</sequence>
<dbReference type="RefSeq" id="WP_386365558.1">
    <property type="nucleotide sequence ID" value="NZ_JBHRXZ010000022.1"/>
</dbReference>
<evidence type="ECO:0000313" key="1">
    <source>
        <dbReference type="EMBL" id="MFC3608741.1"/>
    </source>
</evidence>
<dbReference type="Proteomes" id="UP001595630">
    <property type="component" value="Unassembled WGS sequence"/>
</dbReference>
<organism evidence="1 2">
    <name type="scientific">Stutzerimonas tarimensis</name>
    <dbReference type="NCBI Taxonomy" id="1507735"/>
    <lineage>
        <taxon>Bacteria</taxon>
        <taxon>Pseudomonadati</taxon>
        <taxon>Pseudomonadota</taxon>
        <taxon>Gammaproteobacteria</taxon>
        <taxon>Pseudomonadales</taxon>
        <taxon>Pseudomonadaceae</taxon>
        <taxon>Stutzerimonas</taxon>
    </lineage>
</organism>